<protein>
    <recommendedName>
        <fullName evidence="6">CSN8/PSMD8/EIF3K domain-containing protein</fullName>
    </recommendedName>
</protein>
<dbReference type="Proteomes" id="UP000054771">
    <property type="component" value="Unassembled WGS sequence"/>
</dbReference>
<dbReference type="GO" id="GO:0000338">
    <property type="term" value="P:protein deneddylation"/>
    <property type="evidence" value="ECO:0007669"/>
    <property type="project" value="InterPro"/>
</dbReference>
<organism evidence="7 8">
    <name type="scientific">Aspergillus calidoustus</name>
    <dbReference type="NCBI Taxonomy" id="454130"/>
    <lineage>
        <taxon>Eukaryota</taxon>
        <taxon>Fungi</taxon>
        <taxon>Dikarya</taxon>
        <taxon>Ascomycota</taxon>
        <taxon>Pezizomycotina</taxon>
        <taxon>Eurotiomycetes</taxon>
        <taxon>Eurotiomycetidae</taxon>
        <taxon>Eurotiales</taxon>
        <taxon>Aspergillaceae</taxon>
        <taxon>Aspergillus</taxon>
        <taxon>Aspergillus subgen. Nidulantes</taxon>
    </lineage>
</organism>
<evidence type="ECO:0000259" key="6">
    <source>
        <dbReference type="Pfam" id="PF10075"/>
    </source>
</evidence>
<dbReference type="GO" id="GO:0010387">
    <property type="term" value="P:COP9 signalosome assembly"/>
    <property type="evidence" value="ECO:0007669"/>
    <property type="project" value="InterPro"/>
</dbReference>
<dbReference type="InterPro" id="IPR033464">
    <property type="entry name" value="CSN8_PSD8_EIF3K"/>
</dbReference>
<dbReference type="Pfam" id="PF10075">
    <property type="entry name" value="CSN8_PSD8_EIF3K"/>
    <property type="match status" value="1"/>
</dbReference>
<keyword evidence="8" id="KW-1185">Reference proteome</keyword>
<name>A0A0U5G7X2_ASPCI</name>
<dbReference type="EMBL" id="CDMC01000011">
    <property type="protein sequence ID" value="CEL08290.1"/>
    <property type="molecule type" value="Genomic_DNA"/>
</dbReference>
<accession>A0A0U5G7X2</accession>
<keyword evidence="3" id="KW-0963">Cytoplasm</keyword>
<dbReference type="STRING" id="454130.A0A0U5G7X2"/>
<dbReference type="AlphaFoldDB" id="A0A0U5G7X2"/>
<evidence type="ECO:0000256" key="1">
    <source>
        <dbReference type="ARBA" id="ARBA00004123"/>
    </source>
</evidence>
<dbReference type="PANTHER" id="PTHR13339:SF0">
    <property type="entry name" value="COP9 SIGNALOSOME COMPLEX SUBUNIT 8"/>
    <property type="match status" value="1"/>
</dbReference>
<evidence type="ECO:0000256" key="5">
    <source>
        <dbReference type="ARBA" id="ARBA00023242"/>
    </source>
</evidence>
<evidence type="ECO:0000256" key="2">
    <source>
        <dbReference type="ARBA" id="ARBA00004496"/>
    </source>
</evidence>
<gene>
    <name evidence="7" type="ORF">ASPCAL11441</name>
</gene>
<dbReference type="GO" id="GO:0008180">
    <property type="term" value="C:COP9 signalosome"/>
    <property type="evidence" value="ECO:0007669"/>
    <property type="project" value="UniProtKB-KW"/>
</dbReference>
<dbReference type="GO" id="GO:0005737">
    <property type="term" value="C:cytoplasm"/>
    <property type="evidence" value="ECO:0007669"/>
    <property type="project" value="UniProtKB-SubCell"/>
</dbReference>
<dbReference type="PANTHER" id="PTHR13339">
    <property type="entry name" value="COP9 SIGNALOSOME COMPLEX SUBUNIT 8"/>
    <property type="match status" value="1"/>
</dbReference>
<keyword evidence="5" id="KW-0539">Nucleus</keyword>
<proteinExistence type="predicted"/>
<dbReference type="OMA" id="LRAVWQT"/>
<evidence type="ECO:0000313" key="8">
    <source>
        <dbReference type="Proteomes" id="UP000054771"/>
    </source>
</evidence>
<feature type="domain" description="CSN8/PSMD8/EIF3K" evidence="6">
    <location>
        <begin position="46"/>
        <end position="186"/>
    </location>
</feature>
<dbReference type="OrthoDB" id="5351233at2759"/>
<comment type="subcellular location">
    <subcellularLocation>
        <location evidence="2">Cytoplasm</location>
    </subcellularLocation>
    <subcellularLocation>
        <location evidence="1">Nucleus</location>
    </subcellularLocation>
</comment>
<evidence type="ECO:0000256" key="3">
    <source>
        <dbReference type="ARBA" id="ARBA00022490"/>
    </source>
</evidence>
<reference evidence="8" key="1">
    <citation type="journal article" date="2016" name="Genome Announc.">
        <title>Draft genome sequences of fungus Aspergillus calidoustus.</title>
        <authorList>
            <person name="Horn F."/>
            <person name="Linde J."/>
            <person name="Mattern D.J."/>
            <person name="Walther G."/>
            <person name="Guthke R."/>
            <person name="Scherlach K."/>
            <person name="Martin K."/>
            <person name="Brakhage A.A."/>
            <person name="Petzke L."/>
            <person name="Valiante V."/>
        </authorList>
    </citation>
    <scope>NUCLEOTIDE SEQUENCE [LARGE SCALE GENOMIC DNA]</scope>
    <source>
        <strain evidence="8">SF006504</strain>
    </source>
</reference>
<keyword evidence="4" id="KW-0736">Signalosome</keyword>
<evidence type="ECO:0000256" key="4">
    <source>
        <dbReference type="ARBA" id="ARBA00022790"/>
    </source>
</evidence>
<evidence type="ECO:0000313" key="7">
    <source>
        <dbReference type="EMBL" id="CEL08290.1"/>
    </source>
</evidence>
<dbReference type="InterPro" id="IPR033205">
    <property type="entry name" value="COP9_CSN8"/>
</dbReference>
<sequence length="209" mass="23901">MDLPPLSLDQLFAVLSTTLTPVDLHSILSDYEEQACLISPKEVELLSAFYTIFFFSHLLTDQIEEARALTKRMPQPILQTDSIQNCLLLLRAVWQRKYTSIYKILRELPWPERAQSVVQSYENHFQQKTLKEVSNSYEAIRPAAAATYLGLDPMLAQQGDQETIQRFTACGWRWDPETQLLHPKPVVSAPSKENGLQTELSRVMALISH</sequence>